<dbReference type="AlphaFoldDB" id="A0A1V4BLD5"/>
<evidence type="ECO:0000313" key="2">
    <source>
        <dbReference type="Proteomes" id="UP000189835"/>
    </source>
</evidence>
<comment type="caution">
    <text evidence="1">The sequence shown here is derived from an EMBL/GenBank/DDBJ whole genome shotgun (WGS) entry which is preliminary data.</text>
</comment>
<proteinExistence type="predicted"/>
<accession>A0A1V4BLD5</accession>
<evidence type="ECO:0000313" key="1">
    <source>
        <dbReference type="EMBL" id="OPF14664.1"/>
    </source>
</evidence>
<reference evidence="1 2" key="1">
    <citation type="submission" date="2017-02" db="EMBL/GenBank/DDBJ databases">
        <title>Genome sequence of Microcystis aeruginosa KW.</title>
        <authorList>
            <person name="Oh H.-M."/>
            <person name="Ahn C.-Y."/>
            <person name="Jeong H."/>
            <person name="Srivastava A."/>
            <person name="Lee H.-G."/>
            <person name="Kang S.-R."/>
        </authorList>
    </citation>
    <scope>NUCLEOTIDE SEQUENCE [LARGE SCALE GENOMIC DNA]</scope>
    <source>
        <strain evidence="1 2">KW</strain>
    </source>
</reference>
<organism evidence="1 2">
    <name type="scientific">Microcystis aeruginosa KW</name>
    <dbReference type="NCBI Taxonomy" id="1960155"/>
    <lineage>
        <taxon>Bacteria</taxon>
        <taxon>Bacillati</taxon>
        <taxon>Cyanobacteriota</taxon>
        <taxon>Cyanophyceae</taxon>
        <taxon>Oscillatoriophycideae</taxon>
        <taxon>Chroococcales</taxon>
        <taxon>Microcystaceae</taxon>
        <taxon>Microcystis</taxon>
    </lineage>
</organism>
<gene>
    <name evidence="1" type="ORF">B1L04_29180</name>
</gene>
<dbReference type="EMBL" id="MVGR01000006">
    <property type="protein sequence ID" value="OPF14664.1"/>
    <property type="molecule type" value="Genomic_DNA"/>
</dbReference>
<sequence length="82" mass="9226">MTGNNKGNETESGYLYCVKTFPEKRSIVSLTVYNLSKASIKLQSSQYPPKKPSGFQEQMLWLLLQGKKKLSAITLIFVNNVP</sequence>
<protein>
    <submittedName>
        <fullName evidence="1">Uncharacterized protein</fullName>
    </submittedName>
</protein>
<name>A0A1V4BLD5_MICAE</name>
<dbReference type="Proteomes" id="UP000189835">
    <property type="component" value="Unassembled WGS sequence"/>
</dbReference>